<sequence>MYLSTGTFHLSTATAPVELPVACLFWMGLSVDRGLHGCRQMIRPIKRLLSQIKNNQSIQNQMSD</sequence>
<protein>
    <submittedName>
        <fullName evidence="1">Uncharacterized protein</fullName>
    </submittedName>
</protein>
<organism evidence="1 2">
    <name type="scientific">Colocasia esculenta</name>
    <name type="common">Wild taro</name>
    <name type="synonym">Arum esculentum</name>
    <dbReference type="NCBI Taxonomy" id="4460"/>
    <lineage>
        <taxon>Eukaryota</taxon>
        <taxon>Viridiplantae</taxon>
        <taxon>Streptophyta</taxon>
        <taxon>Embryophyta</taxon>
        <taxon>Tracheophyta</taxon>
        <taxon>Spermatophyta</taxon>
        <taxon>Magnoliopsida</taxon>
        <taxon>Liliopsida</taxon>
        <taxon>Araceae</taxon>
        <taxon>Aroideae</taxon>
        <taxon>Colocasieae</taxon>
        <taxon>Colocasia</taxon>
    </lineage>
</organism>
<evidence type="ECO:0000313" key="1">
    <source>
        <dbReference type="EMBL" id="MQM05646.1"/>
    </source>
</evidence>
<comment type="caution">
    <text evidence="1">The sequence shown here is derived from an EMBL/GenBank/DDBJ whole genome shotgun (WGS) entry which is preliminary data.</text>
</comment>
<dbReference type="Proteomes" id="UP000652761">
    <property type="component" value="Unassembled WGS sequence"/>
</dbReference>
<gene>
    <name evidence="1" type="ORF">Taro_038453</name>
</gene>
<accession>A0A843WCV6</accession>
<reference evidence="1" key="1">
    <citation type="submission" date="2017-07" db="EMBL/GenBank/DDBJ databases">
        <title>Taro Niue Genome Assembly and Annotation.</title>
        <authorList>
            <person name="Atibalentja N."/>
            <person name="Keating K."/>
            <person name="Fields C.J."/>
        </authorList>
    </citation>
    <scope>NUCLEOTIDE SEQUENCE</scope>
    <source>
        <strain evidence="1">Niue_2</strain>
        <tissue evidence="1">Leaf</tissue>
    </source>
</reference>
<keyword evidence="2" id="KW-1185">Reference proteome</keyword>
<proteinExistence type="predicted"/>
<dbReference type="EMBL" id="NMUH01003451">
    <property type="protein sequence ID" value="MQM05646.1"/>
    <property type="molecule type" value="Genomic_DNA"/>
</dbReference>
<name>A0A843WCV6_COLES</name>
<evidence type="ECO:0000313" key="2">
    <source>
        <dbReference type="Proteomes" id="UP000652761"/>
    </source>
</evidence>
<dbReference type="AlphaFoldDB" id="A0A843WCV6"/>